<name>A0ABN7SMW8_OIKDI</name>
<reference evidence="13 14" key="1">
    <citation type="submission" date="2021-04" db="EMBL/GenBank/DDBJ databases">
        <authorList>
            <person name="Bliznina A."/>
        </authorList>
    </citation>
    <scope>NUCLEOTIDE SEQUENCE [LARGE SCALE GENOMIC DNA]</scope>
</reference>
<evidence type="ECO:0000256" key="3">
    <source>
        <dbReference type="ARBA" id="ARBA00004236"/>
    </source>
</evidence>
<feature type="transmembrane region" description="Helical" evidence="12">
    <location>
        <begin position="901"/>
        <end position="921"/>
    </location>
</feature>
<feature type="region of interest" description="Disordered" evidence="11">
    <location>
        <begin position="677"/>
        <end position="857"/>
    </location>
</feature>
<evidence type="ECO:0000256" key="1">
    <source>
        <dbReference type="ARBA" id="ARBA00004163"/>
    </source>
</evidence>
<keyword evidence="8" id="KW-0256">Endoplasmic reticulum</keyword>
<dbReference type="Gene3D" id="2.20.110.10">
    <property type="entry name" value="Histone H3 K4-specific methyltransferase SET7/9 N-terminal domain"/>
    <property type="match status" value="2"/>
</dbReference>
<accession>A0ABN7SMW8</accession>
<evidence type="ECO:0000256" key="10">
    <source>
        <dbReference type="ARBA" id="ARBA00023136"/>
    </source>
</evidence>
<proteinExistence type="inferred from homology"/>
<protein>
    <submittedName>
        <fullName evidence="13">Oidioi.mRNA.OKI2018_I69.XSR.g16279.t2.cds</fullName>
    </submittedName>
</protein>
<evidence type="ECO:0000313" key="13">
    <source>
        <dbReference type="EMBL" id="CAG5099132.1"/>
    </source>
</evidence>
<keyword evidence="14" id="KW-1185">Reference proteome</keyword>
<keyword evidence="5" id="KW-1003">Cell membrane</keyword>
<dbReference type="SUPFAM" id="SSF82185">
    <property type="entry name" value="Histone H3 K4-specific methyltransferase SET7/9 N-terminal domain"/>
    <property type="match status" value="2"/>
</dbReference>
<organism evidence="13 14">
    <name type="scientific">Oikopleura dioica</name>
    <name type="common">Tunicate</name>
    <dbReference type="NCBI Taxonomy" id="34765"/>
    <lineage>
        <taxon>Eukaryota</taxon>
        <taxon>Metazoa</taxon>
        <taxon>Chordata</taxon>
        <taxon>Tunicata</taxon>
        <taxon>Appendicularia</taxon>
        <taxon>Copelata</taxon>
        <taxon>Oikopleuridae</taxon>
        <taxon>Oikopleura</taxon>
    </lineage>
</organism>
<feature type="compositionally biased region" description="Polar residues" evidence="11">
    <location>
        <begin position="685"/>
        <end position="713"/>
    </location>
</feature>
<comment type="similarity">
    <text evidence="4">Belongs to the junctophilin family.</text>
</comment>
<dbReference type="PANTHER" id="PTHR23085">
    <property type="entry name" value="GH28348P"/>
    <property type="match status" value="1"/>
</dbReference>
<dbReference type="PANTHER" id="PTHR23085:SF16">
    <property type="entry name" value="GH28348P"/>
    <property type="match status" value="1"/>
</dbReference>
<comment type="subcellular location">
    <subcellularLocation>
        <location evidence="3">Cell membrane</location>
    </subcellularLocation>
    <subcellularLocation>
        <location evidence="2">Endomembrane system</location>
        <topology evidence="2">Peripheral membrane protein</topology>
    </subcellularLocation>
    <subcellularLocation>
        <location evidence="1">Endoplasmic reticulum membrane</location>
        <topology evidence="1">Single-pass type IV membrane protein</topology>
    </subcellularLocation>
</comment>
<dbReference type="InterPro" id="IPR017191">
    <property type="entry name" value="Junctophilin"/>
</dbReference>
<dbReference type="Pfam" id="PF02493">
    <property type="entry name" value="MORN"/>
    <property type="match status" value="8"/>
</dbReference>
<evidence type="ECO:0000256" key="9">
    <source>
        <dbReference type="ARBA" id="ARBA00022989"/>
    </source>
</evidence>
<dbReference type="SMART" id="SM00698">
    <property type="entry name" value="MORN"/>
    <property type="match status" value="6"/>
</dbReference>
<evidence type="ECO:0000256" key="4">
    <source>
        <dbReference type="ARBA" id="ARBA00008599"/>
    </source>
</evidence>
<keyword evidence="6 12" id="KW-0812">Transmembrane</keyword>
<feature type="compositionally biased region" description="Low complexity" evidence="11">
    <location>
        <begin position="740"/>
        <end position="754"/>
    </location>
</feature>
<dbReference type="Proteomes" id="UP001158576">
    <property type="component" value="Chromosome XSR"/>
</dbReference>
<keyword evidence="7" id="KW-0677">Repeat</keyword>
<keyword evidence="10 12" id="KW-0472">Membrane</keyword>
<feature type="compositionally biased region" description="Basic and acidic residues" evidence="11">
    <location>
        <begin position="726"/>
        <end position="736"/>
    </location>
</feature>
<dbReference type="InterPro" id="IPR003409">
    <property type="entry name" value="MORN"/>
</dbReference>
<evidence type="ECO:0000256" key="5">
    <source>
        <dbReference type="ARBA" id="ARBA00022475"/>
    </source>
</evidence>
<sequence length="925" mass="103596">MQPNLDFDDGGTFCGGWEDGKAHGHGICTGPKNQGEYCGSWNHGFEVTGIYTWPSGNTFEGTWQKGKRSGLGVETKGRWTYKGEWNAGFKGRYGVRSSTTSRAKFEGTWENGLQDGYGTETYADGGVYQGQWMGGMRHGYGVRQSVPYGIAATVNNELRSNSLTSINTEKSMANPDEDDIPWIPLARRRQIRRRKIEREKQENPEPENLEQSDEDDLDPYSKARKVFKNPVIKARTAEEAKDQATKMVSLSKVIISMPAKNNIKAEINPNNPWQQSAVVRKQVFSKPQKPTWADAPELTLPSIPRVSLPNTPAPIKKALKVTSARIRSLSERGRSATRGKREEVLSRARRARDLSLERARNFRDNAKGGLMSGVDKLTPRVLRRAHHSAPPAVANRAKSQERDRLNGTDLNHMGARGGFVLSVGHEREGARSRADQFRDADSVSHYDARGGRSQKRGFFRGGKLKKAFTGMKRSRSTAGSTISGESFVSRISSTNSMASMRSGQSGYEGYGEADFDIDDSTQEFYYGEWKNDKRNGSGICERTDGFKYEGLWLNNRRHGYGITTFKDGSREEGKYKHNQFCVVKKSKLSIRSGKAKEKIESALKMARKAAEVAKQKAEIAMTRTQHAVAKASQADEVAELAKDEAKIARCVAKEMSPEYHQPGLDYAKNAREFNGEYQEPRRSETFPQSGDANFRDGSSSQIYDDQQSMNSSDHGQRVMPRRRPNKSRDRRDERRNSYAQSQLSGGKSPSSSSLNRYNRRANKYSESERHREPPDSEIAEDDDQGGNNWGSANGGYSPYESEMNQLQPRQRQRAQMEEDVEFGNQGPSSMQKAPTRRRNPASESSTVGSEIQGPSSSEVNQIAQDLDMSYAAQGPRFAPKKENSFTEQPLQPLQTDTEADWTRYLMLVLIILLNLGFLVLFSHLS</sequence>
<evidence type="ECO:0000256" key="7">
    <source>
        <dbReference type="ARBA" id="ARBA00022737"/>
    </source>
</evidence>
<feature type="compositionally biased region" description="Acidic residues" evidence="11">
    <location>
        <begin position="775"/>
        <end position="784"/>
    </location>
</feature>
<feature type="compositionally biased region" description="Basic and acidic residues" evidence="11">
    <location>
        <begin position="763"/>
        <end position="774"/>
    </location>
</feature>
<feature type="compositionally biased region" description="Acidic residues" evidence="11">
    <location>
        <begin position="204"/>
        <end position="218"/>
    </location>
</feature>
<evidence type="ECO:0000256" key="6">
    <source>
        <dbReference type="ARBA" id="ARBA00022692"/>
    </source>
</evidence>
<feature type="region of interest" description="Disordered" evidence="11">
    <location>
        <begin position="195"/>
        <end position="220"/>
    </location>
</feature>
<evidence type="ECO:0000256" key="12">
    <source>
        <dbReference type="SAM" id="Phobius"/>
    </source>
</evidence>
<evidence type="ECO:0000256" key="8">
    <source>
        <dbReference type="ARBA" id="ARBA00022824"/>
    </source>
</evidence>
<keyword evidence="9 12" id="KW-1133">Transmembrane helix</keyword>
<evidence type="ECO:0000313" key="14">
    <source>
        <dbReference type="Proteomes" id="UP001158576"/>
    </source>
</evidence>
<dbReference type="EMBL" id="OU015569">
    <property type="protein sequence ID" value="CAG5099132.1"/>
    <property type="molecule type" value="Genomic_DNA"/>
</dbReference>
<feature type="compositionally biased region" description="Polar residues" evidence="11">
    <location>
        <begin position="841"/>
        <end position="857"/>
    </location>
</feature>
<evidence type="ECO:0000256" key="11">
    <source>
        <dbReference type="SAM" id="MobiDB-lite"/>
    </source>
</evidence>
<evidence type="ECO:0000256" key="2">
    <source>
        <dbReference type="ARBA" id="ARBA00004184"/>
    </source>
</evidence>
<gene>
    <name evidence="13" type="ORF">OKIOD_LOCUS7837</name>
</gene>